<dbReference type="OrthoDB" id="9808822at2"/>
<dbReference type="PANTHER" id="PTHR13748:SF62">
    <property type="entry name" value="COBW DOMAIN-CONTAINING PROTEIN"/>
    <property type="match status" value="1"/>
</dbReference>
<dbReference type="InterPro" id="IPR003495">
    <property type="entry name" value="CobW/HypB/UreG_nucleotide-bd"/>
</dbReference>
<evidence type="ECO:0000256" key="2">
    <source>
        <dbReference type="ARBA" id="ARBA00022801"/>
    </source>
</evidence>
<evidence type="ECO:0000313" key="9">
    <source>
        <dbReference type="EMBL" id="TXL82156.1"/>
    </source>
</evidence>
<comment type="catalytic activity">
    <reaction evidence="6">
        <text>GTP + H2O = GDP + phosphate + H(+)</text>
        <dbReference type="Rhea" id="RHEA:19669"/>
        <dbReference type="ChEBI" id="CHEBI:15377"/>
        <dbReference type="ChEBI" id="CHEBI:15378"/>
        <dbReference type="ChEBI" id="CHEBI:37565"/>
        <dbReference type="ChEBI" id="CHEBI:43474"/>
        <dbReference type="ChEBI" id="CHEBI:58189"/>
    </reaction>
    <physiologicalReaction direction="left-to-right" evidence="6">
        <dbReference type="Rhea" id="RHEA:19670"/>
    </physiologicalReaction>
</comment>
<dbReference type="Gene3D" id="3.30.1220.10">
    <property type="entry name" value="CobW-like, C-terminal domain"/>
    <property type="match status" value="1"/>
</dbReference>
<organism evidence="9 10">
    <name type="scientific">Vineibacter terrae</name>
    <dbReference type="NCBI Taxonomy" id="2586908"/>
    <lineage>
        <taxon>Bacteria</taxon>
        <taxon>Pseudomonadati</taxon>
        <taxon>Pseudomonadota</taxon>
        <taxon>Alphaproteobacteria</taxon>
        <taxon>Hyphomicrobiales</taxon>
        <taxon>Vineibacter</taxon>
    </lineage>
</organism>
<dbReference type="SUPFAM" id="SSF52540">
    <property type="entry name" value="P-loop containing nucleoside triphosphate hydrolases"/>
    <property type="match status" value="1"/>
</dbReference>
<evidence type="ECO:0000256" key="3">
    <source>
        <dbReference type="ARBA" id="ARBA00023186"/>
    </source>
</evidence>
<evidence type="ECO:0000256" key="1">
    <source>
        <dbReference type="ARBA" id="ARBA00022741"/>
    </source>
</evidence>
<dbReference type="Gene3D" id="3.40.50.300">
    <property type="entry name" value="P-loop containing nucleotide triphosphate hydrolases"/>
    <property type="match status" value="1"/>
</dbReference>
<proteinExistence type="inferred from homology"/>
<dbReference type="InterPro" id="IPR036627">
    <property type="entry name" value="CobW-likC_sf"/>
</dbReference>
<comment type="caution">
    <text evidence="9">The sequence shown here is derived from an EMBL/GenBank/DDBJ whole genome shotgun (WGS) entry which is preliminary data.</text>
</comment>
<evidence type="ECO:0000259" key="8">
    <source>
        <dbReference type="SMART" id="SM00833"/>
    </source>
</evidence>
<gene>
    <name evidence="9" type="ORF">FHP25_00180</name>
</gene>
<dbReference type="Pfam" id="PF07683">
    <property type="entry name" value="CobW_C"/>
    <property type="match status" value="1"/>
</dbReference>
<dbReference type="EMBL" id="VDUZ01000001">
    <property type="protein sequence ID" value="TXL82156.1"/>
    <property type="molecule type" value="Genomic_DNA"/>
</dbReference>
<comment type="similarity">
    <text evidence="4">Belongs to the SIMIBI class G3E GTPase family. ZNG1 subfamily.</text>
</comment>
<dbReference type="GO" id="GO:0005737">
    <property type="term" value="C:cytoplasm"/>
    <property type="evidence" value="ECO:0007669"/>
    <property type="project" value="TreeGrafter"/>
</dbReference>
<comment type="function">
    <text evidence="5">Zinc chaperone that directly transfers zinc cofactor to target proteins, thereby activating them. Zinc is transferred from the CXCC motif in the GTPase domain to the zinc binding site in target proteins in a process requiring GTP hydrolysis.</text>
</comment>
<evidence type="ECO:0000256" key="6">
    <source>
        <dbReference type="ARBA" id="ARBA00049117"/>
    </source>
</evidence>
<dbReference type="SUPFAM" id="SSF90002">
    <property type="entry name" value="Hypothetical protein YjiA, C-terminal domain"/>
    <property type="match status" value="1"/>
</dbReference>
<dbReference type="GO" id="GO:0000166">
    <property type="term" value="F:nucleotide binding"/>
    <property type="evidence" value="ECO:0007669"/>
    <property type="project" value="UniProtKB-KW"/>
</dbReference>
<protein>
    <submittedName>
        <fullName evidence="9">GTP-binding protein</fullName>
    </submittedName>
</protein>
<keyword evidence="2" id="KW-0378">Hydrolase</keyword>
<dbReference type="InterPro" id="IPR027417">
    <property type="entry name" value="P-loop_NTPase"/>
</dbReference>
<evidence type="ECO:0000313" key="10">
    <source>
        <dbReference type="Proteomes" id="UP000321638"/>
    </source>
</evidence>
<dbReference type="CDD" id="cd03112">
    <property type="entry name" value="CobW-like"/>
    <property type="match status" value="1"/>
</dbReference>
<dbReference type="InterPro" id="IPR051316">
    <property type="entry name" value="Zinc-reg_GTPase_activator"/>
</dbReference>
<evidence type="ECO:0000256" key="4">
    <source>
        <dbReference type="ARBA" id="ARBA00034320"/>
    </source>
</evidence>
<dbReference type="Pfam" id="PF02492">
    <property type="entry name" value="cobW"/>
    <property type="match status" value="1"/>
</dbReference>
<dbReference type="Proteomes" id="UP000321638">
    <property type="component" value="Unassembled WGS sequence"/>
</dbReference>
<dbReference type="RefSeq" id="WP_147844856.1">
    <property type="nucleotide sequence ID" value="NZ_VDUZ01000001.1"/>
</dbReference>
<dbReference type="GO" id="GO:0016787">
    <property type="term" value="F:hydrolase activity"/>
    <property type="evidence" value="ECO:0007669"/>
    <property type="project" value="UniProtKB-KW"/>
</dbReference>
<dbReference type="PANTHER" id="PTHR13748">
    <property type="entry name" value="COBW-RELATED"/>
    <property type="match status" value="1"/>
</dbReference>
<dbReference type="SMART" id="SM00833">
    <property type="entry name" value="CobW_C"/>
    <property type="match status" value="1"/>
</dbReference>
<accession>A0A5C8PVD7</accession>
<dbReference type="InterPro" id="IPR011629">
    <property type="entry name" value="CobW-like_C"/>
</dbReference>
<keyword evidence="10" id="KW-1185">Reference proteome</keyword>
<reference evidence="9 10" key="1">
    <citation type="submission" date="2019-06" db="EMBL/GenBank/DDBJ databases">
        <title>New taxonomy in bacterial strain CC-CFT640, isolated from vineyard.</title>
        <authorList>
            <person name="Lin S.-Y."/>
            <person name="Tsai C.-F."/>
            <person name="Young C.-C."/>
        </authorList>
    </citation>
    <scope>NUCLEOTIDE SEQUENCE [LARGE SCALE GENOMIC DNA]</scope>
    <source>
        <strain evidence="9 10">CC-CFT640</strain>
    </source>
</reference>
<evidence type="ECO:0000256" key="7">
    <source>
        <dbReference type="SAM" id="MobiDB-lite"/>
    </source>
</evidence>
<name>A0A5C8PVD7_9HYPH</name>
<evidence type="ECO:0000256" key="5">
    <source>
        <dbReference type="ARBA" id="ARBA00045658"/>
    </source>
</evidence>
<feature type="region of interest" description="Disordered" evidence="7">
    <location>
        <begin position="233"/>
        <end position="252"/>
    </location>
</feature>
<sequence>MSLFDPDKSAGRMPVALITGFLGSGKTTLLNHILRDRRMARSLVLVNEFGEIGLDHLFVQSVDGDMVLMKSGCVCCTIKGDLERTLRDIARQRQAQALPPFDRVLIETTGLADPAPILALLLNNPMTAHDYRLDAVVATVDLVHGAGQLDAQPEAVKQAAVADRVLLTKGDLASPGQRTALDQRLAALNSGAPRFEVTQGAIDPALLFDAGPFDPGGKTDKVRAWLAAESVDAHHHDHDHADHHHHHAPADPNRHDARIASFCMTWDTPLDWDVFNRWLSLVRASWADRLLRVKGVLNVAGEDRPLVLHGVHHVFHPPTLLAGWPDDDRRSRLVFITRDLPRANVEASWQQTQEMA</sequence>
<dbReference type="AlphaFoldDB" id="A0A5C8PVD7"/>
<keyword evidence="3" id="KW-0143">Chaperone</keyword>
<feature type="domain" description="CobW C-terminal" evidence="8">
    <location>
        <begin position="259"/>
        <end position="353"/>
    </location>
</feature>
<keyword evidence="1" id="KW-0547">Nucleotide-binding</keyword>